<dbReference type="RefSeq" id="WP_161128272.1">
    <property type="nucleotide sequence ID" value="NZ_VJNE01000024.1"/>
</dbReference>
<dbReference type="Proteomes" id="UP000472380">
    <property type="component" value="Unassembled WGS sequence"/>
</dbReference>
<keyword evidence="3" id="KW-0548">Nucleotidyltransferase</keyword>
<evidence type="ECO:0000259" key="2">
    <source>
        <dbReference type="Pfam" id="PF00078"/>
    </source>
</evidence>
<dbReference type="Pfam" id="PF00078">
    <property type="entry name" value="RVT_1"/>
    <property type="match status" value="1"/>
</dbReference>
<keyword evidence="3" id="KW-0695">RNA-directed DNA polymerase</keyword>
<proteinExistence type="predicted"/>
<dbReference type="AlphaFoldDB" id="A0A6L8Q6B5"/>
<dbReference type="GO" id="GO:0003964">
    <property type="term" value="F:RNA-directed DNA polymerase activity"/>
    <property type="evidence" value="ECO:0007669"/>
    <property type="project" value="UniProtKB-KW"/>
</dbReference>
<dbReference type="InterPro" id="IPR043502">
    <property type="entry name" value="DNA/RNA_pol_sf"/>
</dbReference>
<name>A0A6L8Q6B5_9ACTN</name>
<dbReference type="SUPFAM" id="SSF56672">
    <property type="entry name" value="DNA/RNA polymerases"/>
    <property type="match status" value="1"/>
</dbReference>
<gene>
    <name evidence="3" type="ORF">FM068_09650</name>
</gene>
<sequence>MNSEERRAARRQRREEERAAKRAERVKDCTLEDIADLNALYNAAKQASRGVSWKASVQRYRTRILRGIVKANHDLMEGNEVCRPVHRFTIYERGKERHIAAVCFPERVIKKSYNQNALVPAVTPTLVADNSANVRGRGQDYAIKRIKKQLARHYRKHGEAGYILLVDLSNYFGRIDHAHAKEILGELEDSRLRELGAHFIDKQGEVGLGLGDEPNQTHAVAFLSPIDHFVTECCGVEAYGRYMDDLYVLDSSKERLQVVLGCIEALCLERGAMLNPRKTQIVKLSRGFRFLKKRFTFTETGRIIVRPSRESITRERRKLKKQAEMVARGTMTMEQVEQSYQSWRGGLLKLDATETVQRMDALYRELFDPANTCRGGVSLK</sequence>
<evidence type="ECO:0000256" key="1">
    <source>
        <dbReference type="SAM" id="MobiDB-lite"/>
    </source>
</evidence>
<feature type="region of interest" description="Disordered" evidence="1">
    <location>
        <begin position="1"/>
        <end position="22"/>
    </location>
</feature>
<dbReference type="CDD" id="cd01646">
    <property type="entry name" value="RT_Bac_retron_I"/>
    <property type="match status" value="1"/>
</dbReference>
<dbReference type="InterPro" id="IPR000477">
    <property type="entry name" value="RT_dom"/>
</dbReference>
<evidence type="ECO:0000313" key="3">
    <source>
        <dbReference type="EMBL" id="MZG28839.1"/>
    </source>
</evidence>
<evidence type="ECO:0000313" key="4">
    <source>
        <dbReference type="Proteomes" id="UP000472380"/>
    </source>
</evidence>
<protein>
    <submittedName>
        <fullName evidence="3">RNA-directed DNA polymerase</fullName>
    </submittedName>
</protein>
<comment type="caution">
    <text evidence="3">The sequence shown here is derived from an EMBL/GenBank/DDBJ whole genome shotgun (WGS) entry which is preliminary data.</text>
</comment>
<keyword evidence="3" id="KW-0808">Transferase</keyword>
<accession>A0A6L8Q6B5</accession>
<reference evidence="3 4" key="1">
    <citation type="submission" date="2019-07" db="EMBL/GenBank/DDBJ databases">
        <title>Draft genome sequence of Adlercreutzia equolifaciens IPLA 37004, a human intestinal strain that does not produces equol from daidzein.</title>
        <authorList>
            <person name="Vazquez L."/>
            <person name="Florez A.B."/>
            <person name="Mayo B."/>
        </authorList>
    </citation>
    <scope>NUCLEOTIDE SEQUENCE [LARGE SCALE GENOMIC DNA]</scope>
    <source>
        <strain evidence="3 4">IPLA 37004</strain>
    </source>
</reference>
<organism evidence="3 4">
    <name type="scientific">Adlercreutzia equolifaciens</name>
    <dbReference type="NCBI Taxonomy" id="446660"/>
    <lineage>
        <taxon>Bacteria</taxon>
        <taxon>Bacillati</taxon>
        <taxon>Actinomycetota</taxon>
        <taxon>Coriobacteriia</taxon>
        <taxon>Eggerthellales</taxon>
        <taxon>Eggerthellaceae</taxon>
        <taxon>Adlercreutzia</taxon>
    </lineage>
</organism>
<dbReference type="EMBL" id="VJNE01000024">
    <property type="protein sequence ID" value="MZG28839.1"/>
    <property type="molecule type" value="Genomic_DNA"/>
</dbReference>
<feature type="domain" description="Reverse transcriptase" evidence="2">
    <location>
        <begin position="142"/>
        <end position="291"/>
    </location>
</feature>